<feature type="transmembrane region" description="Helical" evidence="10">
    <location>
        <begin position="369"/>
        <end position="394"/>
    </location>
</feature>
<evidence type="ECO:0000256" key="4">
    <source>
        <dbReference type="ARBA" id="ARBA00022475"/>
    </source>
</evidence>
<dbReference type="Pfam" id="PF00528">
    <property type="entry name" value="BPD_transp_1"/>
    <property type="match status" value="1"/>
</dbReference>
<evidence type="ECO:0000256" key="9">
    <source>
        <dbReference type="ARBA" id="ARBA00040780"/>
    </source>
</evidence>
<evidence type="ECO:0000256" key="7">
    <source>
        <dbReference type="ARBA" id="ARBA00022989"/>
    </source>
</evidence>
<feature type="domain" description="ABC transmembrane type-1" evidence="11">
    <location>
        <begin position="236"/>
        <end position="447"/>
    </location>
</feature>
<feature type="transmembrane region" description="Helical" evidence="10">
    <location>
        <begin position="115"/>
        <end position="136"/>
    </location>
</feature>
<proteinExistence type="inferred from homology"/>
<dbReference type="AlphaFoldDB" id="A0A841FLM0"/>
<feature type="transmembrane region" description="Helical" evidence="10">
    <location>
        <begin position="6"/>
        <end position="26"/>
    </location>
</feature>
<dbReference type="RefSeq" id="WP_184789890.1">
    <property type="nucleotide sequence ID" value="NZ_BONT01000072.1"/>
</dbReference>
<keyword evidence="4" id="KW-1003">Cell membrane</keyword>
<name>A0A841FLM0_9ACTN</name>
<dbReference type="GO" id="GO:0055085">
    <property type="term" value="P:transmembrane transport"/>
    <property type="evidence" value="ECO:0007669"/>
    <property type="project" value="InterPro"/>
</dbReference>
<feature type="transmembrane region" description="Helical" evidence="10">
    <location>
        <begin position="235"/>
        <end position="262"/>
    </location>
</feature>
<evidence type="ECO:0000256" key="6">
    <source>
        <dbReference type="ARBA" id="ARBA00022692"/>
    </source>
</evidence>
<comment type="subunit">
    <text evidence="2">The complex is composed of two ATP-binding proteins (UgpC), two transmembrane proteins (UgpA and UgpE) and a solute-binding protein (UgpB).</text>
</comment>
<comment type="subcellular location">
    <subcellularLocation>
        <location evidence="1">Cell inner membrane</location>
        <topology evidence="1">Multi-pass membrane protein</topology>
    </subcellularLocation>
    <subcellularLocation>
        <location evidence="10">Cell membrane</location>
        <topology evidence="10">Multi-pass membrane protein</topology>
    </subcellularLocation>
</comment>
<gene>
    <name evidence="12" type="ORF">HNR73_004929</name>
</gene>
<evidence type="ECO:0000256" key="5">
    <source>
        <dbReference type="ARBA" id="ARBA00022519"/>
    </source>
</evidence>
<feature type="transmembrane region" description="Helical" evidence="10">
    <location>
        <begin position="213"/>
        <end position="229"/>
    </location>
</feature>
<keyword evidence="5" id="KW-0997">Cell inner membrane</keyword>
<dbReference type="Proteomes" id="UP000548476">
    <property type="component" value="Unassembled WGS sequence"/>
</dbReference>
<dbReference type="InterPro" id="IPR035906">
    <property type="entry name" value="MetI-like_sf"/>
</dbReference>
<keyword evidence="3 10" id="KW-0813">Transport</keyword>
<evidence type="ECO:0000256" key="8">
    <source>
        <dbReference type="ARBA" id="ARBA00023136"/>
    </source>
</evidence>
<evidence type="ECO:0000313" key="13">
    <source>
        <dbReference type="Proteomes" id="UP000548476"/>
    </source>
</evidence>
<keyword evidence="7 10" id="KW-1133">Transmembrane helix</keyword>
<dbReference type="SUPFAM" id="SSF161098">
    <property type="entry name" value="MetI-like"/>
    <property type="match status" value="1"/>
</dbReference>
<comment type="caution">
    <text evidence="12">The sequence shown here is derived from an EMBL/GenBank/DDBJ whole genome shotgun (WGS) entry which is preliminary data.</text>
</comment>
<dbReference type="PANTHER" id="PTHR43227:SF9">
    <property type="entry name" value="SN-GLYCEROL-3-PHOSPHATE TRANSPORT SYSTEM PERMEASE PROTEIN UGPA"/>
    <property type="match status" value="1"/>
</dbReference>
<dbReference type="PROSITE" id="PS50928">
    <property type="entry name" value="ABC_TM1"/>
    <property type="match status" value="1"/>
</dbReference>
<feature type="transmembrane region" description="Helical" evidence="10">
    <location>
        <begin position="38"/>
        <end position="57"/>
    </location>
</feature>
<reference evidence="12 13" key="1">
    <citation type="submission" date="2020-08" db="EMBL/GenBank/DDBJ databases">
        <title>Genomic Encyclopedia of Type Strains, Phase IV (KMG-IV): sequencing the most valuable type-strain genomes for metagenomic binning, comparative biology and taxonomic classification.</title>
        <authorList>
            <person name="Goeker M."/>
        </authorList>
    </citation>
    <scope>NUCLEOTIDE SEQUENCE [LARGE SCALE GENOMIC DNA]</scope>
    <source>
        <strain evidence="12 13">YIM 65646</strain>
    </source>
</reference>
<dbReference type="PANTHER" id="PTHR43227">
    <property type="entry name" value="BLL4140 PROTEIN"/>
    <property type="match status" value="1"/>
</dbReference>
<evidence type="ECO:0000256" key="2">
    <source>
        <dbReference type="ARBA" id="ARBA00011557"/>
    </source>
</evidence>
<dbReference type="GO" id="GO:0005886">
    <property type="term" value="C:plasma membrane"/>
    <property type="evidence" value="ECO:0007669"/>
    <property type="project" value="UniProtKB-SubCell"/>
</dbReference>
<dbReference type="InterPro" id="IPR050809">
    <property type="entry name" value="UgpAE/MalFG_permease"/>
</dbReference>
<dbReference type="Gene3D" id="1.10.3720.10">
    <property type="entry name" value="MetI-like"/>
    <property type="match status" value="1"/>
</dbReference>
<dbReference type="EMBL" id="JACHGT010000011">
    <property type="protein sequence ID" value="MBB6037056.1"/>
    <property type="molecule type" value="Genomic_DNA"/>
</dbReference>
<organism evidence="12 13">
    <name type="scientific">Phytomonospora endophytica</name>
    <dbReference type="NCBI Taxonomy" id="714109"/>
    <lineage>
        <taxon>Bacteria</taxon>
        <taxon>Bacillati</taxon>
        <taxon>Actinomycetota</taxon>
        <taxon>Actinomycetes</taxon>
        <taxon>Micromonosporales</taxon>
        <taxon>Micromonosporaceae</taxon>
        <taxon>Phytomonospora</taxon>
    </lineage>
</organism>
<accession>A0A841FLM0</accession>
<feature type="transmembrane region" description="Helical" evidence="10">
    <location>
        <begin position="174"/>
        <end position="193"/>
    </location>
</feature>
<evidence type="ECO:0000256" key="10">
    <source>
        <dbReference type="RuleBase" id="RU363032"/>
    </source>
</evidence>
<sequence length="459" mass="49345">MPIYPLMPPLFAAVTLIGAFVGWTVWRNAGLSGRRGALIVAPAAFLGPFLTMVPLQSCTFEPERSGLDLGVGIAAFAAGAAVLTGATAWIGRALSKPGGWANLDDRAESGSFRGGAPAALALLLPTLAVLAVFLYWPLFETLRLSTQLTRRGNPIERFSCVDNYTELLGPSVEVWFVVPLAALLLVAVGAELARRADALGTGRLAPDLRRLRGWLTVLTVITGAASLFGPEYRSVFVTTMILTSATVLIGLAVGLGIALLVSQPIKGRAIYRTLLIWPFAVSPPIAGILFFVMFDPLTGIVGHLYEALTPWDMPNYRTDPVLARGLVILASVWKTLGFTILFYIAGLQNVSTNMLEAARLDGANAWQRLRFFIVPALTPITFFLVVTNVTYAFFEVFGTISYLTEGGPSGATVDAMFSVWQSAEWIGDGAARSLVLFVMVLAVTAWQFRATGRRVHYGG</sequence>
<keyword evidence="8 10" id="KW-0472">Membrane</keyword>
<feature type="transmembrane region" description="Helical" evidence="10">
    <location>
        <begin position="430"/>
        <end position="448"/>
    </location>
</feature>
<evidence type="ECO:0000256" key="3">
    <source>
        <dbReference type="ARBA" id="ARBA00022448"/>
    </source>
</evidence>
<comment type="similarity">
    <text evidence="10">Belongs to the binding-protein-dependent transport system permease family.</text>
</comment>
<feature type="transmembrane region" description="Helical" evidence="10">
    <location>
        <begin position="321"/>
        <end position="345"/>
    </location>
</feature>
<dbReference type="CDD" id="cd06261">
    <property type="entry name" value="TM_PBP2"/>
    <property type="match status" value="1"/>
</dbReference>
<keyword evidence="6 10" id="KW-0812">Transmembrane</keyword>
<keyword evidence="13" id="KW-1185">Reference proteome</keyword>
<feature type="transmembrane region" description="Helical" evidence="10">
    <location>
        <begin position="274"/>
        <end position="294"/>
    </location>
</feature>
<evidence type="ECO:0000256" key="1">
    <source>
        <dbReference type="ARBA" id="ARBA00004429"/>
    </source>
</evidence>
<dbReference type="InterPro" id="IPR000515">
    <property type="entry name" value="MetI-like"/>
</dbReference>
<protein>
    <recommendedName>
        <fullName evidence="9">sn-glycerol-3-phosphate transport system permease protein UgpA</fullName>
    </recommendedName>
</protein>
<feature type="transmembrane region" description="Helical" evidence="10">
    <location>
        <begin position="69"/>
        <end position="94"/>
    </location>
</feature>
<evidence type="ECO:0000259" key="11">
    <source>
        <dbReference type="PROSITE" id="PS50928"/>
    </source>
</evidence>
<evidence type="ECO:0000313" key="12">
    <source>
        <dbReference type="EMBL" id="MBB6037056.1"/>
    </source>
</evidence>